<keyword evidence="3" id="KW-1185">Reference proteome</keyword>
<organism evidence="2 3">
    <name type="scientific">Gossypium stocksii</name>
    <dbReference type="NCBI Taxonomy" id="47602"/>
    <lineage>
        <taxon>Eukaryota</taxon>
        <taxon>Viridiplantae</taxon>
        <taxon>Streptophyta</taxon>
        <taxon>Embryophyta</taxon>
        <taxon>Tracheophyta</taxon>
        <taxon>Spermatophyta</taxon>
        <taxon>Magnoliopsida</taxon>
        <taxon>eudicotyledons</taxon>
        <taxon>Gunneridae</taxon>
        <taxon>Pentapetalae</taxon>
        <taxon>rosids</taxon>
        <taxon>malvids</taxon>
        <taxon>Malvales</taxon>
        <taxon>Malvaceae</taxon>
        <taxon>Malvoideae</taxon>
        <taxon>Gossypium</taxon>
    </lineage>
</organism>
<name>A0A9D3UMY4_9ROSI</name>
<dbReference type="Proteomes" id="UP000828251">
    <property type="component" value="Unassembled WGS sequence"/>
</dbReference>
<dbReference type="OrthoDB" id="994450at2759"/>
<dbReference type="EMBL" id="JAIQCV010000011">
    <property type="protein sequence ID" value="KAH1048207.1"/>
    <property type="molecule type" value="Genomic_DNA"/>
</dbReference>
<evidence type="ECO:0000259" key="1">
    <source>
        <dbReference type="Pfam" id="PF14111"/>
    </source>
</evidence>
<dbReference type="InterPro" id="IPR025558">
    <property type="entry name" value="DUF4283"/>
</dbReference>
<accession>A0A9D3UMY4</accession>
<gene>
    <name evidence="2" type="ORF">J1N35_038991</name>
</gene>
<sequence>MEDKFASLNLNEEEEAILQTPPFPIPEKEEGGFRLVGYFLAASVIHFSVMKSTTAKLWHPVRGVRILDLGERRFLFQFFHSMDMERVLKGSP</sequence>
<feature type="domain" description="DUF4283" evidence="1">
    <location>
        <begin position="34"/>
        <end position="91"/>
    </location>
</feature>
<dbReference type="Pfam" id="PF14111">
    <property type="entry name" value="DUF4283"/>
    <property type="match status" value="1"/>
</dbReference>
<proteinExistence type="predicted"/>
<dbReference type="AlphaFoldDB" id="A0A9D3UMY4"/>
<comment type="caution">
    <text evidence="2">The sequence shown here is derived from an EMBL/GenBank/DDBJ whole genome shotgun (WGS) entry which is preliminary data.</text>
</comment>
<evidence type="ECO:0000313" key="2">
    <source>
        <dbReference type="EMBL" id="KAH1048207.1"/>
    </source>
</evidence>
<evidence type="ECO:0000313" key="3">
    <source>
        <dbReference type="Proteomes" id="UP000828251"/>
    </source>
</evidence>
<reference evidence="2 3" key="1">
    <citation type="journal article" date="2021" name="Plant Biotechnol. J.">
        <title>Multi-omics assisted identification of the key and species-specific regulatory components of drought-tolerant mechanisms in Gossypium stocksii.</title>
        <authorList>
            <person name="Yu D."/>
            <person name="Ke L."/>
            <person name="Zhang D."/>
            <person name="Wu Y."/>
            <person name="Sun Y."/>
            <person name="Mei J."/>
            <person name="Sun J."/>
            <person name="Sun Y."/>
        </authorList>
    </citation>
    <scope>NUCLEOTIDE SEQUENCE [LARGE SCALE GENOMIC DNA]</scope>
    <source>
        <strain evidence="3">cv. E1</strain>
        <tissue evidence="2">Leaf</tissue>
    </source>
</reference>
<protein>
    <recommendedName>
        <fullName evidence="1">DUF4283 domain-containing protein</fullName>
    </recommendedName>
</protein>